<gene>
    <name evidence="1" type="ORF">ALEPTO_LOCUS12202</name>
</gene>
<sequence>MTFSGYQKVLMSIDSSSKILWKPDISNELIKTVSFAKTIAARFNSKVENKRLPAIKLSQTNPLLVANTLSVTNPSLVANALSVTKPLLVTKLPSAIRPSSVTKSSSVTNSSSVNKLSTRTRSKHKLLDLTKDILTNSTELDQFG</sequence>
<reference evidence="1" key="1">
    <citation type="submission" date="2021-06" db="EMBL/GenBank/DDBJ databases">
        <authorList>
            <person name="Kallberg Y."/>
            <person name="Tangrot J."/>
            <person name="Rosling A."/>
        </authorList>
    </citation>
    <scope>NUCLEOTIDE SEQUENCE</scope>
    <source>
        <strain evidence="1">FL130A</strain>
    </source>
</reference>
<dbReference type="AlphaFoldDB" id="A0A9N9I3N4"/>
<evidence type="ECO:0000313" key="1">
    <source>
        <dbReference type="EMBL" id="CAG8719274.1"/>
    </source>
</evidence>
<dbReference type="Proteomes" id="UP000789508">
    <property type="component" value="Unassembled WGS sequence"/>
</dbReference>
<organism evidence="1 2">
    <name type="scientific">Ambispora leptoticha</name>
    <dbReference type="NCBI Taxonomy" id="144679"/>
    <lineage>
        <taxon>Eukaryota</taxon>
        <taxon>Fungi</taxon>
        <taxon>Fungi incertae sedis</taxon>
        <taxon>Mucoromycota</taxon>
        <taxon>Glomeromycotina</taxon>
        <taxon>Glomeromycetes</taxon>
        <taxon>Archaeosporales</taxon>
        <taxon>Ambisporaceae</taxon>
        <taxon>Ambispora</taxon>
    </lineage>
</organism>
<dbReference type="OrthoDB" id="10557209at2759"/>
<protein>
    <submittedName>
        <fullName evidence="1">4986_t:CDS:1</fullName>
    </submittedName>
</protein>
<proteinExistence type="predicted"/>
<feature type="non-terminal residue" evidence="1">
    <location>
        <position position="144"/>
    </location>
</feature>
<dbReference type="EMBL" id="CAJVPS010025549">
    <property type="protein sequence ID" value="CAG8719274.1"/>
    <property type="molecule type" value="Genomic_DNA"/>
</dbReference>
<comment type="caution">
    <text evidence="1">The sequence shown here is derived from an EMBL/GenBank/DDBJ whole genome shotgun (WGS) entry which is preliminary data.</text>
</comment>
<keyword evidence="2" id="KW-1185">Reference proteome</keyword>
<name>A0A9N9I3N4_9GLOM</name>
<evidence type="ECO:0000313" key="2">
    <source>
        <dbReference type="Proteomes" id="UP000789508"/>
    </source>
</evidence>
<accession>A0A9N9I3N4</accession>